<evidence type="ECO:0000256" key="11">
    <source>
        <dbReference type="ARBA" id="ARBA00023303"/>
    </source>
</evidence>
<keyword evidence="10 13" id="KW-0472">Membrane</keyword>
<keyword evidence="9" id="KW-0406">Ion transport</keyword>
<comment type="caution">
    <text evidence="14">The sequence shown here is derived from an EMBL/GenBank/DDBJ whole genome shotgun (WGS) entry which is preliminary data.</text>
</comment>
<dbReference type="Proteomes" id="UP001429601">
    <property type="component" value="Unassembled WGS sequence"/>
</dbReference>
<dbReference type="RefSeq" id="WP_167129056.1">
    <property type="nucleotide sequence ID" value="NZ_JAAQQR010000009.1"/>
</dbReference>
<evidence type="ECO:0000256" key="1">
    <source>
        <dbReference type="ARBA" id="ARBA00004141"/>
    </source>
</evidence>
<keyword evidence="3" id="KW-0813">Transport</keyword>
<name>A0ABX0QAA4_9GAMM</name>
<feature type="transmembrane region" description="Helical" evidence="13">
    <location>
        <begin position="160"/>
        <end position="177"/>
    </location>
</feature>
<dbReference type="Pfam" id="PF06736">
    <property type="entry name" value="TMEM175"/>
    <property type="match status" value="1"/>
</dbReference>
<protein>
    <submittedName>
        <fullName evidence="14">DUF1211 domain-containing protein</fullName>
    </submittedName>
</protein>
<keyword evidence="11" id="KW-0407">Ion channel</keyword>
<feature type="transmembrane region" description="Helical" evidence="13">
    <location>
        <begin position="43"/>
        <end position="70"/>
    </location>
</feature>
<sequence length="213" mass="23898">MSHAQDQQLERLTFFSDAVFAIAITLLVIEIHVPHPADSSNEAWLIALLNLTPHFVGFILSFVVVGALWAAHHRVFGLLRRYDPAIVWPNLFLLMAIAFMPFSSALMSEHPTERVPEWFYTGTLLVAGLLQYRLVKRVLRPPFIKEGVSEEMILVLRRRALALPAMALLSGILATWWPGPSNLPLMLMPLIVLLVTRMTKPVSVEPVTATEAE</sequence>
<comment type="catalytic activity">
    <reaction evidence="12">
        <text>K(+)(in) = K(+)(out)</text>
        <dbReference type="Rhea" id="RHEA:29463"/>
        <dbReference type="ChEBI" id="CHEBI:29103"/>
    </reaction>
</comment>
<organism evidence="14 15">
    <name type="scientific">Luteibacter jiangsuensis</name>
    <dbReference type="NCBI Taxonomy" id="637577"/>
    <lineage>
        <taxon>Bacteria</taxon>
        <taxon>Pseudomonadati</taxon>
        <taxon>Pseudomonadota</taxon>
        <taxon>Gammaproteobacteria</taxon>
        <taxon>Lysobacterales</taxon>
        <taxon>Rhodanobacteraceae</taxon>
        <taxon>Luteibacter</taxon>
    </lineage>
</organism>
<evidence type="ECO:0000256" key="5">
    <source>
        <dbReference type="ARBA" id="ARBA00022692"/>
    </source>
</evidence>
<keyword evidence="7" id="KW-0630">Potassium</keyword>
<evidence type="ECO:0000256" key="8">
    <source>
        <dbReference type="ARBA" id="ARBA00022989"/>
    </source>
</evidence>
<evidence type="ECO:0000256" key="10">
    <source>
        <dbReference type="ARBA" id="ARBA00023136"/>
    </source>
</evidence>
<evidence type="ECO:0000313" key="15">
    <source>
        <dbReference type="Proteomes" id="UP001429601"/>
    </source>
</evidence>
<evidence type="ECO:0000256" key="6">
    <source>
        <dbReference type="ARBA" id="ARBA00022826"/>
    </source>
</evidence>
<evidence type="ECO:0000256" key="2">
    <source>
        <dbReference type="ARBA" id="ARBA00006920"/>
    </source>
</evidence>
<evidence type="ECO:0000256" key="4">
    <source>
        <dbReference type="ARBA" id="ARBA00022538"/>
    </source>
</evidence>
<keyword evidence="15" id="KW-1185">Reference proteome</keyword>
<evidence type="ECO:0000256" key="9">
    <source>
        <dbReference type="ARBA" id="ARBA00023065"/>
    </source>
</evidence>
<keyword evidence="6" id="KW-0631">Potassium channel</keyword>
<feature type="transmembrane region" description="Helical" evidence="13">
    <location>
        <begin position="82"/>
        <end position="106"/>
    </location>
</feature>
<accession>A0ABX0QAA4</accession>
<comment type="subcellular location">
    <subcellularLocation>
        <location evidence="1">Membrane</location>
        <topology evidence="1">Multi-pass membrane protein</topology>
    </subcellularLocation>
</comment>
<reference evidence="14 15" key="1">
    <citation type="journal article" date="2011" name="Curr. Microbiol.">
        <title>Luteibacter jiangsuensis sp. nov.: a methamidophos-degrading bacterium isolated from a methamidophos-manufacturing factory.</title>
        <authorList>
            <person name="Wang L."/>
            <person name="Wang G.L."/>
            <person name="Li S.P."/>
            <person name="Jiang J.D."/>
        </authorList>
    </citation>
    <scope>NUCLEOTIDE SEQUENCE [LARGE SCALE GENOMIC DNA]</scope>
    <source>
        <strain evidence="14 15">CGMCC 1.10133</strain>
    </source>
</reference>
<evidence type="ECO:0000256" key="12">
    <source>
        <dbReference type="ARBA" id="ARBA00034430"/>
    </source>
</evidence>
<dbReference type="PANTHER" id="PTHR31462:SF5">
    <property type="entry name" value="ENDOSOMAL_LYSOSOMAL PROTON CHANNEL TMEM175"/>
    <property type="match status" value="1"/>
</dbReference>
<dbReference type="EMBL" id="JAAQQR010000009">
    <property type="protein sequence ID" value="NID06556.1"/>
    <property type="molecule type" value="Genomic_DNA"/>
</dbReference>
<gene>
    <name evidence="14" type="ORF">HBF26_16800</name>
</gene>
<keyword evidence="8 13" id="KW-1133">Transmembrane helix</keyword>
<evidence type="ECO:0000256" key="13">
    <source>
        <dbReference type="SAM" id="Phobius"/>
    </source>
</evidence>
<evidence type="ECO:0000256" key="7">
    <source>
        <dbReference type="ARBA" id="ARBA00022958"/>
    </source>
</evidence>
<evidence type="ECO:0000256" key="3">
    <source>
        <dbReference type="ARBA" id="ARBA00022448"/>
    </source>
</evidence>
<keyword evidence="5 13" id="KW-0812">Transmembrane</keyword>
<evidence type="ECO:0000313" key="14">
    <source>
        <dbReference type="EMBL" id="NID06556.1"/>
    </source>
</evidence>
<dbReference type="InterPro" id="IPR010617">
    <property type="entry name" value="TMEM175-like"/>
</dbReference>
<feature type="transmembrane region" description="Helical" evidence="13">
    <location>
        <begin position="12"/>
        <end position="31"/>
    </location>
</feature>
<feature type="transmembrane region" description="Helical" evidence="13">
    <location>
        <begin position="118"/>
        <end position="135"/>
    </location>
</feature>
<proteinExistence type="inferred from homology"/>
<comment type="similarity">
    <text evidence="2">Belongs to the TMEM175 family.</text>
</comment>
<keyword evidence="4" id="KW-0633">Potassium transport</keyword>
<dbReference type="PANTHER" id="PTHR31462">
    <property type="entry name" value="ENDOSOMAL/LYSOSOMAL POTASSIUM CHANNEL TMEM175"/>
    <property type="match status" value="1"/>
</dbReference>